<dbReference type="InterPro" id="IPR045853">
    <property type="entry name" value="Pep_chain_release_fac_I_sf"/>
</dbReference>
<dbReference type="InterPro" id="IPR004374">
    <property type="entry name" value="PrfB"/>
</dbReference>
<dbReference type="Pfam" id="PF00472">
    <property type="entry name" value="RF-1"/>
    <property type="match status" value="1"/>
</dbReference>
<dbReference type="STRING" id="1806994.A0A507C2W1"/>
<feature type="domain" description="Prokaryotic-type class I peptide chain release factors" evidence="3">
    <location>
        <begin position="231"/>
        <end position="247"/>
    </location>
</feature>
<dbReference type="Gene3D" id="3.30.70.1660">
    <property type="match status" value="1"/>
</dbReference>
<dbReference type="NCBIfam" id="TIGR00020">
    <property type="entry name" value="prfB"/>
    <property type="match status" value="1"/>
</dbReference>
<dbReference type="GeneID" id="42003278"/>
<evidence type="ECO:0000256" key="2">
    <source>
        <dbReference type="ARBA" id="ARBA00022917"/>
    </source>
</evidence>
<evidence type="ECO:0000313" key="5">
    <source>
        <dbReference type="Proteomes" id="UP000319731"/>
    </source>
</evidence>
<comment type="caution">
    <text evidence="4">The sequence shown here is derived from an EMBL/GenBank/DDBJ whole genome shotgun (WGS) entry which is preliminary data.</text>
</comment>
<dbReference type="GO" id="GO:0016149">
    <property type="term" value="F:translation release factor activity, codon specific"/>
    <property type="evidence" value="ECO:0007669"/>
    <property type="project" value="InterPro"/>
</dbReference>
<evidence type="ECO:0000313" key="4">
    <source>
        <dbReference type="EMBL" id="TPX35467.1"/>
    </source>
</evidence>
<dbReference type="Gene3D" id="3.30.160.20">
    <property type="match status" value="1"/>
</dbReference>
<keyword evidence="2" id="KW-0648">Protein biosynthesis</keyword>
<dbReference type="Gene3D" id="1.20.58.410">
    <property type="entry name" value="Release factor"/>
    <property type="match status" value="1"/>
</dbReference>
<dbReference type="FunFam" id="3.30.160.20:FF:000004">
    <property type="entry name" value="Peptide chain release factor 1"/>
    <property type="match status" value="1"/>
</dbReference>
<gene>
    <name evidence="4" type="ORF">SmJEL517_g02053</name>
</gene>
<dbReference type="RefSeq" id="XP_031025940.1">
    <property type="nucleotide sequence ID" value="XM_031167981.1"/>
</dbReference>
<comment type="similarity">
    <text evidence="1">Belongs to the prokaryotic/mitochondrial release factor family.</text>
</comment>
<accession>A0A507C2W1</accession>
<dbReference type="Proteomes" id="UP000319731">
    <property type="component" value="Unassembled WGS sequence"/>
</dbReference>
<dbReference type="Pfam" id="PF03462">
    <property type="entry name" value="PCRF"/>
    <property type="match status" value="1"/>
</dbReference>
<dbReference type="InterPro" id="IPR005139">
    <property type="entry name" value="PCRF"/>
</dbReference>
<sequence length="350" mass="39032">MVSSHVDWASKQDQAHKLDVELDNSQIWENDASRAIQVQKKLAELRQDLAEYKLFTDQVQDMSGMLELAREEGDAALIQDVSSDILSLKDKLQKYSVRLLMSDPEDQNDCFLEFKSGAGGAEAGLFAVMLIRMYERWAASTGRFEATILDSSSTDHDGIKAATLQISGPYAYGWLRHEAGIHRLVRVSPLDANGRRHTSFVSVLVYPDASVDESSGGEEVSVKDVKIEVMRAQGAGGQHVNKTESAVRLTHIPTGIIVACQFGRSQHQNRALAFKLLKAKLMEREMRARAQVKSDLHSALPDNNFGSQIRSYVLQPYQMIKDLRTGYEQSDIDGVLEGGDLQREFSDALW</sequence>
<dbReference type="InterPro" id="IPR000352">
    <property type="entry name" value="Pep_chain_release_fac_I"/>
</dbReference>
<dbReference type="GO" id="GO:0005739">
    <property type="term" value="C:mitochondrion"/>
    <property type="evidence" value="ECO:0007669"/>
    <property type="project" value="GOC"/>
</dbReference>
<dbReference type="PROSITE" id="PS00745">
    <property type="entry name" value="RF_PROK_I"/>
    <property type="match status" value="1"/>
</dbReference>
<dbReference type="SMART" id="SM00937">
    <property type="entry name" value="PCRF"/>
    <property type="match status" value="1"/>
</dbReference>
<proteinExistence type="inferred from homology"/>
<dbReference type="OrthoDB" id="2019491at2759"/>
<dbReference type="PANTHER" id="PTHR43116:SF3">
    <property type="entry name" value="CLASS I PEPTIDE CHAIN RELEASE FACTOR"/>
    <property type="match status" value="1"/>
</dbReference>
<dbReference type="GO" id="GO:0032543">
    <property type="term" value="P:mitochondrial translation"/>
    <property type="evidence" value="ECO:0007669"/>
    <property type="project" value="UniProtKB-ARBA"/>
</dbReference>
<protein>
    <recommendedName>
        <fullName evidence="3">Prokaryotic-type class I peptide chain release factors domain-containing protein</fullName>
    </recommendedName>
</protein>
<dbReference type="SUPFAM" id="SSF75620">
    <property type="entry name" value="Release factor"/>
    <property type="match status" value="1"/>
</dbReference>
<evidence type="ECO:0000259" key="3">
    <source>
        <dbReference type="PROSITE" id="PS00745"/>
    </source>
</evidence>
<reference evidence="4 5" key="1">
    <citation type="journal article" date="2019" name="Sci. Rep.">
        <title>Comparative genomics of chytrid fungi reveal insights into the obligate biotrophic and pathogenic lifestyle of Synchytrium endobioticum.</title>
        <authorList>
            <person name="van de Vossenberg B.T.L.H."/>
            <person name="Warris S."/>
            <person name="Nguyen H.D.T."/>
            <person name="van Gent-Pelzer M.P.E."/>
            <person name="Joly D.L."/>
            <person name="van de Geest H.C."/>
            <person name="Bonants P.J.M."/>
            <person name="Smith D.S."/>
            <person name="Levesque C.A."/>
            <person name="van der Lee T.A.J."/>
        </authorList>
    </citation>
    <scope>NUCLEOTIDE SEQUENCE [LARGE SCALE GENOMIC DNA]</scope>
    <source>
        <strain evidence="4 5">JEL517</strain>
    </source>
</reference>
<dbReference type="EMBL" id="QEAO01000008">
    <property type="protein sequence ID" value="TPX35467.1"/>
    <property type="molecule type" value="Genomic_DNA"/>
</dbReference>
<evidence type="ECO:0000256" key="1">
    <source>
        <dbReference type="ARBA" id="ARBA00010835"/>
    </source>
</evidence>
<dbReference type="PANTHER" id="PTHR43116">
    <property type="entry name" value="PEPTIDE CHAIN RELEASE FACTOR 2"/>
    <property type="match status" value="1"/>
</dbReference>
<dbReference type="AlphaFoldDB" id="A0A507C2W1"/>
<name>A0A507C2W1_9FUNG</name>
<organism evidence="4 5">
    <name type="scientific">Synchytrium microbalum</name>
    <dbReference type="NCBI Taxonomy" id="1806994"/>
    <lineage>
        <taxon>Eukaryota</taxon>
        <taxon>Fungi</taxon>
        <taxon>Fungi incertae sedis</taxon>
        <taxon>Chytridiomycota</taxon>
        <taxon>Chytridiomycota incertae sedis</taxon>
        <taxon>Chytridiomycetes</taxon>
        <taxon>Synchytriales</taxon>
        <taxon>Synchytriaceae</taxon>
        <taxon>Synchytrium</taxon>
    </lineage>
</organism>
<dbReference type="HAMAP" id="MF_00094">
    <property type="entry name" value="Rel_fac_2"/>
    <property type="match status" value="1"/>
</dbReference>
<keyword evidence="5" id="KW-1185">Reference proteome</keyword>